<sequence length="251" mass="27695">MADENTINVVLKVVRKANRTKYDTYSRQNVEMFDNVDELKEFLLRNFSVELSPATTTSSFNLGYVAGTNRRVVIANDINLAEAYSVAKAGWITLWAEAIVPPAVAASRGTKRSLSHATDDLATNPSGNGSNSSEAAGYESTLQRLKTKHSSDYPKFKLRVWAKMLTNGTHDSHDMPPKIPSSSTTPATVTTGATLPGSETSETDMTEQKVRLRSMILQQLKDLKSLEETGVLDEEEFKNQKSKLLKELSSF</sequence>
<feature type="compositionally biased region" description="Low complexity" evidence="1">
    <location>
        <begin position="180"/>
        <end position="197"/>
    </location>
</feature>
<reference evidence="2" key="1">
    <citation type="submission" date="2020-04" db="EMBL/GenBank/DDBJ databases">
        <authorList>
            <person name="Alioto T."/>
            <person name="Alioto T."/>
            <person name="Gomez Garrido J."/>
        </authorList>
    </citation>
    <scope>NUCLEOTIDE SEQUENCE</scope>
    <source>
        <strain evidence="2">A484AB</strain>
    </source>
</reference>
<dbReference type="OrthoDB" id="5990207at2759"/>
<dbReference type="AlphaFoldDB" id="A0A6S7LNA3"/>
<accession>A0A6S7LNA3</accession>
<organism evidence="2 3">
    <name type="scientific">Paramuricea clavata</name>
    <name type="common">Red gorgonian</name>
    <name type="synonym">Violescent sea-whip</name>
    <dbReference type="NCBI Taxonomy" id="317549"/>
    <lineage>
        <taxon>Eukaryota</taxon>
        <taxon>Metazoa</taxon>
        <taxon>Cnidaria</taxon>
        <taxon>Anthozoa</taxon>
        <taxon>Octocorallia</taxon>
        <taxon>Malacalcyonacea</taxon>
        <taxon>Plexauridae</taxon>
        <taxon>Paramuricea</taxon>
    </lineage>
</organism>
<dbReference type="Proteomes" id="UP001152795">
    <property type="component" value="Unassembled WGS sequence"/>
</dbReference>
<evidence type="ECO:0000313" key="3">
    <source>
        <dbReference type="Proteomes" id="UP001152795"/>
    </source>
</evidence>
<feature type="region of interest" description="Disordered" evidence="1">
    <location>
        <begin position="115"/>
        <end position="143"/>
    </location>
</feature>
<dbReference type="EMBL" id="CACRXK020021030">
    <property type="protein sequence ID" value="CAB4035409.1"/>
    <property type="molecule type" value="Genomic_DNA"/>
</dbReference>
<evidence type="ECO:0000313" key="2">
    <source>
        <dbReference type="EMBL" id="CAB4035409.1"/>
    </source>
</evidence>
<feature type="region of interest" description="Disordered" evidence="1">
    <location>
        <begin position="169"/>
        <end position="206"/>
    </location>
</feature>
<keyword evidence="3" id="KW-1185">Reference proteome</keyword>
<name>A0A6S7LNA3_PARCT</name>
<evidence type="ECO:0000256" key="1">
    <source>
        <dbReference type="SAM" id="MobiDB-lite"/>
    </source>
</evidence>
<proteinExistence type="predicted"/>
<gene>
    <name evidence="2" type="ORF">PACLA_8A006609</name>
</gene>
<comment type="caution">
    <text evidence="2">The sequence shown here is derived from an EMBL/GenBank/DDBJ whole genome shotgun (WGS) entry which is preliminary data.</text>
</comment>
<protein>
    <submittedName>
        <fullName evidence="2">Uncharacterized protein</fullName>
    </submittedName>
</protein>